<dbReference type="EMBL" id="MU790615">
    <property type="protein sequence ID" value="KAJ3996390.1"/>
    <property type="molecule type" value="Genomic_DNA"/>
</dbReference>
<name>A0ABQ8QCZ1_9AGAR</name>
<protein>
    <submittedName>
        <fullName evidence="1">Uncharacterized protein</fullName>
    </submittedName>
</protein>
<organism evidence="1 2">
    <name type="scientific">Lentinula boryana</name>
    <dbReference type="NCBI Taxonomy" id="40481"/>
    <lineage>
        <taxon>Eukaryota</taxon>
        <taxon>Fungi</taxon>
        <taxon>Dikarya</taxon>
        <taxon>Basidiomycota</taxon>
        <taxon>Agaricomycotina</taxon>
        <taxon>Agaricomycetes</taxon>
        <taxon>Agaricomycetidae</taxon>
        <taxon>Agaricales</taxon>
        <taxon>Marasmiineae</taxon>
        <taxon>Omphalotaceae</taxon>
        <taxon>Lentinula</taxon>
    </lineage>
</organism>
<dbReference type="Pfam" id="PF18759">
    <property type="entry name" value="Plavaka"/>
    <property type="match status" value="1"/>
</dbReference>
<dbReference type="InterPro" id="IPR041078">
    <property type="entry name" value="Plavaka"/>
</dbReference>
<comment type="caution">
    <text evidence="1">The sequence shown here is derived from an EMBL/GenBank/DDBJ whole genome shotgun (WGS) entry which is preliminary data.</text>
</comment>
<evidence type="ECO:0000313" key="1">
    <source>
        <dbReference type="EMBL" id="KAJ3996390.1"/>
    </source>
</evidence>
<sequence length="180" mass="19645">ISEGGTVAPIIIASNKTQLTQFLGNEAAYLVYLTIGNILKSLRHKPNAKACILIAYLSVDKISMEGIMKSAFQLCNYKLFHISIKAAGDPLPGGMMMVGGDGAVRKVYPILTTYVADYPLNNPEQCLVTCAKYRTCPKCQQSADELQSPTPVGMRTQRWTLEVIKARTHGKASSDQVYGE</sequence>
<proteinExistence type="predicted"/>
<keyword evidence="2" id="KW-1185">Reference proteome</keyword>
<dbReference type="Proteomes" id="UP001163828">
    <property type="component" value="Unassembled WGS sequence"/>
</dbReference>
<accession>A0ABQ8QCZ1</accession>
<feature type="non-terminal residue" evidence="1">
    <location>
        <position position="1"/>
    </location>
</feature>
<reference evidence="1" key="1">
    <citation type="submission" date="2022-08" db="EMBL/GenBank/DDBJ databases">
        <authorList>
            <consortium name="DOE Joint Genome Institute"/>
            <person name="Min B."/>
            <person name="Riley R."/>
            <person name="Sierra-Patev S."/>
            <person name="Naranjo-Ortiz M."/>
            <person name="Looney B."/>
            <person name="Konkel Z."/>
            <person name="Slot J.C."/>
            <person name="Sakamoto Y."/>
            <person name="Steenwyk J.L."/>
            <person name="Rokas A."/>
            <person name="Carro J."/>
            <person name="Camarero S."/>
            <person name="Ferreira P."/>
            <person name="Molpeceres G."/>
            <person name="Ruiz-Duenas F.J."/>
            <person name="Serrano A."/>
            <person name="Henrissat B."/>
            <person name="Drula E."/>
            <person name="Hughes K.W."/>
            <person name="Mata J.L."/>
            <person name="Ishikawa N.K."/>
            <person name="Vargas-Isla R."/>
            <person name="Ushijima S."/>
            <person name="Smith C.A."/>
            <person name="Ahrendt S."/>
            <person name="Andreopoulos W."/>
            <person name="He G."/>
            <person name="Labutti K."/>
            <person name="Lipzen A."/>
            <person name="Ng V."/>
            <person name="Sandor L."/>
            <person name="Barry K."/>
            <person name="Martinez A.T."/>
            <person name="Xiao Y."/>
            <person name="Gibbons J.G."/>
            <person name="Terashima K."/>
            <person name="Hibbett D.S."/>
            <person name="Grigoriev I.V."/>
        </authorList>
    </citation>
    <scope>NUCLEOTIDE SEQUENCE</scope>
    <source>
        <strain evidence="1">TFB10827</strain>
    </source>
</reference>
<gene>
    <name evidence="1" type="ORF">F5050DRAFT_1571589</name>
</gene>
<evidence type="ECO:0000313" key="2">
    <source>
        <dbReference type="Proteomes" id="UP001163828"/>
    </source>
</evidence>